<dbReference type="AlphaFoldDB" id="A0A835UJY6"/>
<dbReference type="EMBL" id="JADCNM010000011">
    <property type="protein sequence ID" value="KAG0462146.1"/>
    <property type="molecule type" value="Genomic_DNA"/>
</dbReference>
<dbReference type="GO" id="GO:0048367">
    <property type="term" value="P:shoot system development"/>
    <property type="evidence" value="ECO:0007669"/>
    <property type="project" value="UniProtKB-ARBA"/>
</dbReference>
<protein>
    <submittedName>
        <fullName evidence="8">Uncharacterized protein</fullName>
    </submittedName>
</protein>
<keyword evidence="4" id="KW-0812">Transmembrane</keyword>
<gene>
    <name evidence="8" type="ORF">HPP92_020622</name>
</gene>
<proteinExistence type="inferred from homology"/>
<evidence type="ECO:0000313" key="8">
    <source>
        <dbReference type="EMBL" id="KAG0462146.1"/>
    </source>
</evidence>
<evidence type="ECO:0000256" key="5">
    <source>
        <dbReference type="ARBA" id="ARBA00022989"/>
    </source>
</evidence>
<dbReference type="GO" id="GO:0008285">
    <property type="term" value="P:negative regulation of cell population proliferation"/>
    <property type="evidence" value="ECO:0007669"/>
    <property type="project" value="InterPro"/>
</dbReference>
<dbReference type="Proteomes" id="UP000639772">
    <property type="component" value="Chromosome 11"/>
</dbReference>
<dbReference type="GO" id="GO:0005886">
    <property type="term" value="C:plasma membrane"/>
    <property type="evidence" value="ECO:0007669"/>
    <property type="project" value="UniProtKB-SubCell"/>
</dbReference>
<evidence type="ECO:0000256" key="3">
    <source>
        <dbReference type="ARBA" id="ARBA00022475"/>
    </source>
</evidence>
<dbReference type="InterPro" id="IPR012552">
    <property type="entry name" value="DVL"/>
</dbReference>
<evidence type="ECO:0000256" key="7">
    <source>
        <dbReference type="ARBA" id="ARBA00024340"/>
    </source>
</evidence>
<keyword evidence="5" id="KW-1133">Transmembrane helix</keyword>
<accession>A0A835UJY6</accession>
<organism evidence="8 9">
    <name type="scientific">Vanilla planifolia</name>
    <name type="common">Vanilla</name>
    <dbReference type="NCBI Taxonomy" id="51239"/>
    <lineage>
        <taxon>Eukaryota</taxon>
        <taxon>Viridiplantae</taxon>
        <taxon>Streptophyta</taxon>
        <taxon>Embryophyta</taxon>
        <taxon>Tracheophyta</taxon>
        <taxon>Spermatophyta</taxon>
        <taxon>Magnoliopsida</taxon>
        <taxon>Liliopsida</taxon>
        <taxon>Asparagales</taxon>
        <taxon>Orchidaceae</taxon>
        <taxon>Vanilloideae</taxon>
        <taxon>Vanilleae</taxon>
        <taxon>Vanilla</taxon>
    </lineage>
</organism>
<sequence>MGQCASRRSATPGSEPLAVRRSASERLGWIAAAREQRSRFYILRSVKVFDEMLEG</sequence>
<evidence type="ECO:0000256" key="1">
    <source>
        <dbReference type="ARBA" id="ARBA00004162"/>
    </source>
</evidence>
<keyword evidence="3" id="KW-1003">Cell membrane</keyword>
<evidence type="ECO:0000256" key="6">
    <source>
        <dbReference type="ARBA" id="ARBA00023136"/>
    </source>
</evidence>
<comment type="similarity">
    <text evidence="7">Belongs to the DVL/RTFL small polypeptides family.</text>
</comment>
<reference evidence="8 9" key="1">
    <citation type="journal article" date="2020" name="Nat. Food">
        <title>A phased Vanilla planifolia genome enables genetic improvement of flavour and production.</title>
        <authorList>
            <person name="Hasing T."/>
            <person name="Tang H."/>
            <person name="Brym M."/>
            <person name="Khazi F."/>
            <person name="Huang T."/>
            <person name="Chambers A.H."/>
        </authorList>
    </citation>
    <scope>NUCLEOTIDE SEQUENCE [LARGE SCALE GENOMIC DNA]</scope>
    <source>
        <tissue evidence="8">Leaf</tissue>
    </source>
</reference>
<comment type="caution">
    <text evidence="8">The sequence shown here is derived from an EMBL/GenBank/DDBJ whole genome shotgun (WGS) entry which is preliminary data.</text>
</comment>
<comment type="subcellular location">
    <subcellularLocation>
        <location evidence="1">Cell membrane</location>
        <topology evidence="1">Single-pass membrane protein</topology>
    </subcellularLocation>
</comment>
<evidence type="ECO:0000256" key="4">
    <source>
        <dbReference type="ARBA" id="ARBA00022692"/>
    </source>
</evidence>
<name>A0A835UJY6_VANPL</name>
<keyword evidence="2" id="KW-0217">Developmental protein</keyword>
<keyword evidence="6" id="KW-0472">Membrane</keyword>
<dbReference type="Pfam" id="PF08137">
    <property type="entry name" value="DVL"/>
    <property type="match status" value="1"/>
</dbReference>
<evidence type="ECO:0000256" key="2">
    <source>
        <dbReference type="ARBA" id="ARBA00022473"/>
    </source>
</evidence>
<evidence type="ECO:0000313" key="9">
    <source>
        <dbReference type="Proteomes" id="UP000639772"/>
    </source>
</evidence>